<dbReference type="InterPro" id="IPR000172">
    <property type="entry name" value="GMC_OxRdtase_N"/>
</dbReference>
<dbReference type="SUPFAM" id="SSF51905">
    <property type="entry name" value="FAD/NAD(P)-binding domain"/>
    <property type="match status" value="1"/>
</dbReference>
<comment type="cofactor">
    <cofactor evidence="1">
        <name>FAD</name>
        <dbReference type="ChEBI" id="CHEBI:57692"/>
    </cofactor>
</comment>
<comment type="similarity">
    <text evidence="2">Belongs to the GMC oxidoreductase family.</text>
</comment>
<dbReference type="InterPro" id="IPR012132">
    <property type="entry name" value="GMC_OxRdtase"/>
</dbReference>
<feature type="domain" description="Glucose-methanol-choline oxidoreductase N-terminal" evidence="5">
    <location>
        <begin position="17"/>
        <end position="150"/>
    </location>
</feature>
<feature type="non-terminal residue" evidence="6">
    <location>
        <position position="1"/>
    </location>
</feature>
<dbReference type="PANTHER" id="PTHR11552:SF147">
    <property type="entry name" value="CHOLINE DEHYDROGENASE, MITOCHONDRIAL"/>
    <property type="match status" value="1"/>
</dbReference>
<proteinExistence type="inferred from homology"/>
<evidence type="ECO:0000256" key="2">
    <source>
        <dbReference type="ARBA" id="ARBA00010790"/>
    </source>
</evidence>
<sequence length="200" mass="21331">RVIQTKSTLELPDDFAFNMDMNSGYPLGLGERTTIKGGKWDSSATSYLGPQFFNRPNPHYCLLGTRVTKLVKASKNGAPLALQKVEFSQGKNSSKFIMTTSKEVILSAGTIGTPQVLLNSDIGDSSELGALGIQALHHLPSVGKNASGHPLIGTDFVVNSTNTLDVLGYNETEHNAAFKLWNSMGKGPFKLPGIAGSHVA</sequence>
<dbReference type="EMBL" id="KN837365">
    <property type="protein sequence ID" value="KIJ26540.1"/>
    <property type="molecule type" value="Genomic_DNA"/>
</dbReference>
<dbReference type="OrthoDB" id="269227at2759"/>
<dbReference type="Gene3D" id="3.30.560.10">
    <property type="entry name" value="Glucose Oxidase, domain 3"/>
    <property type="match status" value="1"/>
</dbReference>
<keyword evidence="7" id="KW-1185">Reference proteome</keyword>
<dbReference type="Gene3D" id="3.50.50.60">
    <property type="entry name" value="FAD/NAD(P)-binding domain"/>
    <property type="match status" value="1"/>
</dbReference>
<dbReference type="Pfam" id="PF00732">
    <property type="entry name" value="GMC_oxred_N"/>
    <property type="match status" value="1"/>
</dbReference>
<protein>
    <submittedName>
        <fullName evidence="6">GMC oxidoreductase</fullName>
    </submittedName>
</protein>
<evidence type="ECO:0000256" key="3">
    <source>
        <dbReference type="ARBA" id="ARBA00022630"/>
    </source>
</evidence>
<evidence type="ECO:0000256" key="4">
    <source>
        <dbReference type="ARBA" id="ARBA00022827"/>
    </source>
</evidence>
<evidence type="ECO:0000313" key="7">
    <source>
        <dbReference type="Proteomes" id="UP000054279"/>
    </source>
</evidence>
<dbReference type="GO" id="GO:0050660">
    <property type="term" value="F:flavin adenine dinucleotide binding"/>
    <property type="evidence" value="ECO:0007669"/>
    <property type="project" value="InterPro"/>
</dbReference>
<reference evidence="6 7" key="1">
    <citation type="submission" date="2014-06" db="EMBL/GenBank/DDBJ databases">
        <title>Evolutionary Origins and Diversification of the Mycorrhizal Mutualists.</title>
        <authorList>
            <consortium name="DOE Joint Genome Institute"/>
            <consortium name="Mycorrhizal Genomics Consortium"/>
            <person name="Kohler A."/>
            <person name="Kuo A."/>
            <person name="Nagy L.G."/>
            <person name="Floudas D."/>
            <person name="Copeland A."/>
            <person name="Barry K.W."/>
            <person name="Cichocki N."/>
            <person name="Veneault-Fourrey C."/>
            <person name="LaButti K."/>
            <person name="Lindquist E.A."/>
            <person name="Lipzen A."/>
            <person name="Lundell T."/>
            <person name="Morin E."/>
            <person name="Murat C."/>
            <person name="Riley R."/>
            <person name="Ohm R."/>
            <person name="Sun H."/>
            <person name="Tunlid A."/>
            <person name="Henrissat B."/>
            <person name="Grigoriev I.V."/>
            <person name="Hibbett D.S."/>
            <person name="Martin F."/>
        </authorList>
    </citation>
    <scope>NUCLEOTIDE SEQUENCE [LARGE SCALE GENOMIC DNA]</scope>
    <source>
        <strain evidence="6 7">SS14</strain>
    </source>
</reference>
<organism evidence="6 7">
    <name type="scientific">Sphaerobolus stellatus (strain SS14)</name>
    <dbReference type="NCBI Taxonomy" id="990650"/>
    <lineage>
        <taxon>Eukaryota</taxon>
        <taxon>Fungi</taxon>
        <taxon>Dikarya</taxon>
        <taxon>Basidiomycota</taxon>
        <taxon>Agaricomycotina</taxon>
        <taxon>Agaricomycetes</taxon>
        <taxon>Phallomycetidae</taxon>
        <taxon>Geastrales</taxon>
        <taxon>Sphaerobolaceae</taxon>
        <taxon>Sphaerobolus</taxon>
    </lineage>
</organism>
<dbReference type="InterPro" id="IPR036188">
    <property type="entry name" value="FAD/NAD-bd_sf"/>
</dbReference>
<evidence type="ECO:0000256" key="1">
    <source>
        <dbReference type="ARBA" id="ARBA00001974"/>
    </source>
</evidence>
<dbReference type="PANTHER" id="PTHR11552">
    <property type="entry name" value="GLUCOSE-METHANOL-CHOLINE GMC OXIDOREDUCTASE"/>
    <property type="match status" value="1"/>
</dbReference>
<evidence type="ECO:0000313" key="6">
    <source>
        <dbReference type="EMBL" id="KIJ26540.1"/>
    </source>
</evidence>
<name>A0A0C9UMN8_SPHS4</name>
<gene>
    <name evidence="6" type="ORF">M422DRAFT_192065</name>
</gene>
<accession>A0A0C9UMN8</accession>
<evidence type="ECO:0000259" key="5">
    <source>
        <dbReference type="Pfam" id="PF00732"/>
    </source>
</evidence>
<keyword evidence="4" id="KW-0274">FAD</keyword>
<dbReference type="Proteomes" id="UP000054279">
    <property type="component" value="Unassembled WGS sequence"/>
</dbReference>
<dbReference type="HOGENOM" id="CLU_084276_0_0_1"/>
<dbReference type="GO" id="GO:0016614">
    <property type="term" value="F:oxidoreductase activity, acting on CH-OH group of donors"/>
    <property type="evidence" value="ECO:0007669"/>
    <property type="project" value="InterPro"/>
</dbReference>
<keyword evidence="3" id="KW-0285">Flavoprotein</keyword>
<dbReference type="AlphaFoldDB" id="A0A0C9UMN8"/>